<dbReference type="EMBL" id="RKHL01000001">
    <property type="protein sequence ID" value="ROR81815.1"/>
    <property type="molecule type" value="Genomic_DNA"/>
</dbReference>
<name>A0A3N2C2U0_9MICO</name>
<dbReference type="RefSeq" id="WP_159453332.1">
    <property type="nucleotide sequence ID" value="NZ_FXAP01000001.1"/>
</dbReference>
<keyword evidence="3" id="KW-1185">Reference proteome</keyword>
<dbReference type="Pfam" id="PF11855">
    <property type="entry name" value="DUF3375"/>
    <property type="match status" value="1"/>
</dbReference>
<evidence type="ECO:0000256" key="1">
    <source>
        <dbReference type="SAM" id="MobiDB-lite"/>
    </source>
</evidence>
<comment type="caution">
    <text evidence="2">The sequence shown here is derived from an EMBL/GenBank/DDBJ whole genome shotgun (WGS) entry which is preliminary data.</text>
</comment>
<sequence>MGEIGGEFGRVRDALERPAIRLLSRPTAPAVVAIFRTTFGRDVQFVAADRFHLQVEEYLGELAARGARIPAGGDERGGGRTLCREWVHDQWLVRTSTDDGEEQYSLTSHALEAVSLVDGLAHDRALISESRLTMILDSVRRWALQADPDRDEHLRRIDAQLAELQAERERVAAGGTVVAASDDRMQDGYANIADLIRQLPSDFRRVEESVIAMHRRIVEDFRNDTRPIGEILDDYLRRTDELMTATAEGRAFEGAFELLRNDDLLQDLKRDLSTILDHPFSARLGPAELRGFRGAVGIIRQGIDDVLAQRRRLTATLRDHIVHHDVVQDCELDTTLRALNQRLGIWMRTAGPRATVDLPLLPETIDIEHLRERFYDPDVEVAPPPIATNVERSDGAAMSLDTLRSQGGPLLDELRAGLLDAVTSGAEDAHAAFSGLDPELRRPVELFGLVHLMTQLGTYDEQAPRRRYETVRPDGTTTAFELPAFPLGEAGVAALTRPTTTTTTAPADQAGRGTE</sequence>
<evidence type="ECO:0000313" key="2">
    <source>
        <dbReference type="EMBL" id="ROR81815.1"/>
    </source>
</evidence>
<dbReference type="Proteomes" id="UP000266915">
    <property type="component" value="Unassembled WGS sequence"/>
</dbReference>
<dbReference type="AlphaFoldDB" id="A0A3N2C2U0"/>
<feature type="compositionally biased region" description="Low complexity" evidence="1">
    <location>
        <begin position="495"/>
        <end position="507"/>
    </location>
</feature>
<feature type="region of interest" description="Disordered" evidence="1">
    <location>
        <begin position="495"/>
        <end position="515"/>
    </location>
</feature>
<accession>A0A3N2C2U0</accession>
<reference evidence="2 3" key="1">
    <citation type="submission" date="2018-11" db="EMBL/GenBank/DDBJ databases">
        <title>Sequencing the genomes of 1000 actinobacteria strains.</title>
        <authorList>
            <person name="Klenk H.-P."/>
        </authorList>
    </citation>
    <scope>NUCLEOTIDE SEQUENCE [LARGE SCALE GENOMIC DNA]</scope>
    <source>
        <strain evidence="2 3">DSM 14012</strain>
    </source>
</reference>
<dbReference type="InterPro" id="IPR021804">
    <property type="entry name" value="DUF3375"/>
</dbReference>
<gene>
    <name evidence="2" type="ORF">EDD42_1887</name>
</gene>
<proteinExistence type="predicted"/>
<protein>
    <submittedName>
        <fullName evidence="2">Uncharacterized protein DUF3375</fullName>
    </submittedName>
</protein>
<evidence type="ECO:0000313" key="3">
    <source>
        <dbReference type="Proteomes" id="UP000266915"/>
    </source>
</evidence>
<organism evidence="2 3">
    <name type="scientific">Plantibacter flavus</name>
    <dbReference type="NCBI Taxonomy" id="150123"/>
    <lineage>
        <taxon>Bacteria</taxon>
        <taxon>Bacillati</taxon>
        <taxon>Actinomycetota</taxon>
        <taxon>Actinomycetes</taxon>
        <taxon>Micrococcales</taxon>
        <taxon>Microbacteriaceae</taxon>
        <taxon>Plantibacter</taxon>
    </lineage>
</organism>